<dbReference type="KEGG" id="cgy:CGLY_00750"/>
<dbReference type="STRING" id="1404245.CGLY_00750"/>
<accession>X5DHS8</accession>
<gene>
    <name evidence="2" type="ORF">CGLY_00750</name>
</gene>
<dbReference type="Proteomes" id="UP000023703">
    <property type="component" value="Chromosome"/>
</dbReference>
<dbReference type="AlphaFoldDB" id="X5DHS8"/>
<evidence type="ECO:0000313" key="2">
    <source>
        <dbReference type="EMBL" id="AHW62598.1"/>
    </source>
</evidence>
<dbReference type="HOGENOM" id="CLU_048540_0_0_11"/>
<sequence length="454" mass="48129">MTHLPDGERLTADDHLFVVMEQVMGVPVIPQVIWRVTVGDGASTSIADVLGHVAEVGRRLTEGRLSRLVRRTRGPVRDRWTFTPTAGRVRIDRDPVAPDEVTRWLYDRLETDIDSVRGPAWELSAVPTTDGHLIVSLVRSHVIADGGAMIRAVTEAVAGQARTPRRRERRGDNVRDARSLLTAVGRAAVSMRNPTSGGASVPENDGAAPAGPAMVPTVAVRVDAGRFNETAASRGGTSNTLFQAVTLGVLAGSGRVGEGDTVPLAVPMSVRDDGEEGDRDLRANATTGATVIVHLDPGRYDDLGDVRAAAKAAYRDVATRTGPDKVAAMAQIAQVLPDAVVRRAAAGSTTPLCLASNLGEPSDAFIGLGLDHGPEHAGCDVALRSVIRAGSARDLAARQGGVSAWAVQTGDSLSLSFTSLDPVHVRDAAHLLDLVRQEMARWGLEWGRDVTQWL</sequence>
<keyword evidence="3" id="KW-1185">Reference proteome</keyword>
<dbReference type="EMBL" id="CP006842">
    <property type="protein sequence ID" value="AHW62598.1"/>
    <property type="molecule type" value="Genomic_DNA"/>
</dbReference>
<protein>
    <recommendedName>
        <fullName evidence="4">Diacylglycerol O-acyltransferase</fullName>
    </recommendedName>
</protein>
<dbReference type="eggNOG" id="COG1020">
    <property type="taxonomic scope" value="Bacteria"/>
</dbReference>
<organism evidence="2 3">
    <name type="scientific">Corynebacterium glyciniphilum AJ 3170</name>
    <dbReference type="NCBI Taxonomy" id="1404245"/>
    <lineage>
        <taxon>Bacteria</taxon>
        <taxon>Bacillati</taxon>
        <taxon>Actinomycetota</taxon>
        <taxon>Actinomycetes</taxon>
        <taxon>Mycobacteriales</taxon>
        <taxon>Corynebacteriaceae</taxon>
        <taxon>Corynebacterium</taxon>
    </lineage>
</organism>
<proteinExistence type="predicted"/>
<evidence type="ECO:0008006" key="4">
    <source>
        <dbReference type="Google" id="ProtNLM"/>
    </source>
</evidence>
<evidence type="ECO:0000256" key="1">
    <source>
        <dbReference type="SAM" id="MobiDB-lite"/>
    </source>
</evidence>
<feature type="region of interest" description="Disordered" evidence="1">
    <location>
        <begin position="191"/>
        <end position="210"/>
    </location>
</feature>
<reference evidence="2 3" key="1">
    <citation type="journal article" date="2015" name="Int. J. Syst. Evol. Microbiol.">
        <title>Revisiting Corynebacterium glyciniphilum (ex Kubota et al., 1972) sp. nov., nom. rev., isolated from putrefied banana.</title>
        <authorList>
            <person name="Al-Dilaimi A."/>
            <person name="Bednarz H."/>
            <person name="Lomker A."/>
            <person name="Niehaus K."/>
            <person name="Kalinowski J."/>
            <person name="Ruckert C."/>
        </authorList>
    </citation>
    <scope>NUCLEOTIDE SEQUENCE [LARGE SCALE GENOMIC DNA]</scope>
    <source>
        <strain evidence="2">AJ 3170</strain>
    </source>
</reference>
<evidence type="ECO:0000313" key="3">
    <source>
        <dbReference type="Proteomes" id="UP000023703"/>
    </source>
</evidence>
<dbReference type="OrthoDB" id="4365416at2"/>
<name>X5DHS8_9CORY</name>
<dbReference type="RefSeq" id="WP_038545201.1">
    <property type="nucleotide sequence ID" value="NZ_CP006842.1"/>
</dbReference>